<dbReference type="Proteomes" id="UP000244336">
    <property type="component" value="Chromosome 5"/>
</dbReference>
<dbReference type="EMBL" id="CM009753">
    <property type="protein sequence ID" value="PUZ56286.1"/>
    <property type="molecule type" value="Genomic_DNA"/>
</dbReference>
<proteinExistence type="predicted"/>
<dbReference type="AlphaFoldDB" id="A0A2T7DL30"/>
<organism evidence="1 2">
    <name type="scientific">Panicum hallii var. hallii</name>
    <dbReference type="NCBI Taxonomy" id="1504633"/>
    <lineage>
        <taxon>Eukaryota</taxon>
        <taxon>Viridiplantae</taxon>
        <taxon>Streptophyta</taxon>
        <taxon>Embryophyta</taxon>
        <taxon>Tracheophyta</taxon>
        <taxon>Spermatophyta</taxon>
        <taxon>Magnoliopsida</taxon>
        <taxon>Liliopsida</taxon>
        <taxon>Poales</taxon>
        <taxon>Poaceae</taxon>
        <taxon>PACMAD clade</taxon>
        <taxon>Panicoideae</taxon>
        <taxon>Panicodae</taxon>
        <taxon>Paniceae</taxon>
        <taxon>Panicinae</taxon>
        <taxon>Panicum</taxon>
        <taxon>Panicum sect. Panicum</taxon>
    </lineage>
</organism>
<name>A0A2T7DL30_9POAL</name>
<accession>A0A2T7DL30</accession>
<reference evidence="1 2" key="1">
    <citation type="submission" date="2018-04" db="EMBL/GenBank/DDBJ databases">
        <title>WGS assembly of Panicum hallii var. hallii HAL2.</title>
        <authorList>
            <person name="Lovell J."/>
            <person name="Jenkins J."/>
            <person name="Lowry D."/>
            <person name="Mamidi S."/>
            <person name="Sreedasyam A."/>
            <person name="Weng X."/>
            <person name="Barry K."/>
            <person name="Bonette J."/>
            <person name="Campitelli B."/>
            <person name="Daum C."/>
            <person name="Gordon S."/>
            <person name="Gould B."/>
            <person name="Lipzen A."/>
            <person name="MacQueen A."/>
            <person name="Palacio-Mejia J."/>
            <person name="Plott C."/>
            <person name="Shakirov E."/>
            <person name="Shu S."/>
            <person name="Yoshinaga Y."/>
            <person name="Zane M."/>
            <person name="Rokhsar D."/>
            <person name="Grimwood J."/>
            <person name="Schmutz J."/>
            <person name="Juenger T."/>
        </authorList>
    </citation>
    <scope>NUCLEOTIDE SEQUENCE [LARGE SCALE GENOMIC DNA]</scope>
    <source>
        <strain evidence="2">cv. HAL2</strain>
    </source>
</reference>
<evidence type="ECO:0000313" key="2">
    <source>
        <dbReference type="Proteomes" id="UP000244336"/>
    </source>
</evidence>
<dbReference type="Gramene" id="PUZ56286">
    <property type="protein sequence ID" value="PUZ56286"/>
    <property type="gene ID" value="GQ55_5G283900"/>
</dbReference>
<evidence type="ECO:0000313" key="1">
    <source>
        <dbReference type="EMBL" id="PUZ56286.1"/>
    </source>
</evidence>
<keyword evidence="2" id="KW-1185">Reference proteome</keyword>
<gene>
    <name evidence="1" type="ORF">GQ55_5G283900</name>
</gene>
<sequence length="102" mass="11954">MPLVVVCLCRKPKGAYELWLDVRAGEPYIVQDAHAFKLQRCCAEDLVLFMKLSLVKRGSLRSLYTTWWILPSEISHLNTNQLRLVSWFSYIFVKWICPSSIY</sequence>
<protein>
    <submittedName>
        <fullName evidence="1">Uncharacterized protein</fullName>
    </submittedName>
</protein>